<reference evidence="8" key="1">
    <citation type="submission" date="2017-02" db="UniProtKB">
        <authorList>
            <consortium name="WormBaseParasite"/>
        </authorList>
    </citation>
    <scope>IDENTIFICATION</scope>
</reference>
<dbReference type="GO" id="GO:0005615">
    <property type="term" value="C:extracellular space"/>
    <property type="evidence" value="ECO:0007669"/>
    <property type="project" value="TreeGrafter"/>
</dbReference>
<comment type="similarity">
    <text evidence="1">Belongs to the BPI/LBP/Plunc superfamily. BPI/LBP family.</text>
</comment>
<organism evidence="8">
    <name type="scientific">Anisakis simplex</name>
    <name type="common">Herring worm</name>
    <dbReference type="NCBI Taxonomy" id="6269"/>
    <lineage>
        <taxon>Eukaryota</taxon>
        <taxon>Metazoa</taxon>
        <taxon>Ecdysozoa</taxon>
        <taxon>Nematoda</taxon>
        <taxon>Chromadorea</taxon>
        <taxon>Rhabditida</taxon>
        <taxon>Spirurina</taxon>
        <taxon>Ascaridomorpha</taxon>
        <taxon>Ascaridoidea</taxon>
        <taxon>Anisakidae</taxon>
        <taxon>Anisakis</taxon>
        <taxon>Anisakis simplex complex</taxon>
    </lineage>
</organism>
<dbReference type="InterPro" id="IPR017943">
    <property type="entry name" value="Bactericidal_perm-incr_a/b_dom"/>
</dbReference>
<feature type="region of interest" description="Disordered" evidence="3">
    <location>
        <begin position="303"/>
        <end position="328"/>
    </location>
</feature>
<evidence type="ECO:0000259" key="4">
    <source>
        <dbReference type="SMART" id="SM00328"/>
    </source>
</evidence>
<feature type="domain" description="Lipid-binding serum glycoprotein C-terminal" evidence="5">
    <location>
        <begin position="412"/>
        <end position="715"/>
    </location>
</feature>
<dbReference type="EMBL" id="UYRR01031010">
    <property type="protein sequence ID" value="VDK43398.1"/>
    <property type="molecule type" value="Genomic_DNA"/>
</dbReference>
<evidence type="ECO:0000313" key="8">
    <source>
        <dbReference type="WBParaSite" id="ASIM_0001109601-mRNA-1"/>
    </source>
</evidence>
<gene>
    <name evidence="6" type="ORF">ASIM_LOCUS10654</name>
</gene>
<dbReference type="Gene3D" id="3.15.20.10">
    <property type="entry name" value="Bactericidal permeability-increasing protein, domain 2"/>
    <property type="match status" value="1"/>
</dbReference>
<reference evidence="6 7" key="2">
    <citation type="submission" date="2018-11" db="EMBL/GenBank/DDBJ databases">
        <authorList>
            <consortium name="Pathogen Informatics"/>
        </authorList>
    </citation>
    <scope>NUCLEOTIDE SEQUENCE [LARGE SCALE GENOMIC DNA]</scope>
</reference>
<evidence type="ECO:0000256" key="1">
    <source>
        <dbReference type="ARBA" id="ARBA00007292"/>
    </source>
</evidence>
<evidence type="ECO:0000256" key="2">
    <source>
        <dbReference type="ARBA" id="ARBA00023157"/>
    </source>
</evidence>
<dbReference type="SMART" id="SM00328">
    <property type="entry name" value="BPI1"/>
    <property type="match status" value="1"/>
</dbReference>
<dbReference type="AlphaFoldDB" id="A0A0M3JSW9"/>
<dbReference type="Pfam" id="PF01273">
    <property type="entry name" value="LBP_BPI_CETP"/>
    <property type="match status" value="1"/>
</dbReference>
<accession>A0A0M3JSW9</accession>
<evidence type="ECO:0000313" key="7">
    <source>
        <dbReference type="Proteomes" id="UP000267096"/>
    </source>
</evidence>
<evidence type="ECO:0000256" key="3">
    <source>
        <dbReference type="SAM" id="MobiDB-lite"/>
    </source>
</evidence>
<dbReference type="PANTHER" id="PTHR10504">
    <property type="entry name" value="BACTERICIDAL PERMEABILITY-INCREASING BPI PROTEIN-RELATED"/>
    <property type="match status" value="1"/>
</dbReference>
<dbReference type="Pfam" id="PF02886">
    <property type="entry name" value="LBP_BPI_CETP_C"/>
    <property type="match status" value="1"/>
</dbReference>
<dbReference type="InterPro" id="IPR017942">
    <property type="entry name" value="Lipid-bd_serum_glycop_N"/>
</dbReference>
<dbReference type="Proteomes" id="UP000267096">
    <property type="component" value="Unassembled WGS sequence"/>
</dbReference>
<dbReference type="OrthoDB" id="5874601at2759"/>
<dbReference type="InterPro" id="IPR001124">
    <property type="entry name" value="Lipid-bd_serum_glycop_C"/>
</dbReference>
<evidence type="ECO:0000313" key="6">
    <source>
        <dbReference type="EMBL" id="VDK43398.1"/>
    </source>
</evidence>
<sequence>MHDRCFICGKLYNINLRISLYIDEFISSSSSSNNSSLSYAPFNPSLNGGDRRYPGVKVRFNHRAFKYATSLFGTIVNSEIQRARIPAFTHCTPQVNGCVTVYNLFVSRYRCPQRVIVYPAPPNRFIITVQNLDIGVTGNIGGQIEILLPIGLSGIAHTNAHQVSVTLQTVLERSQNGASQIRVVGCTAQVGYVDAFIENGGIIGDIINTQFRAKISRQVQSVLPKKICESLPKIIMDRINPRLHQIPQSIPLTQITSLANGFIGRIKKPLPQRVNFNFTFHLSTLLLSVLLLDATCLQRQCQKQSSNRSKKSQQTDNSASSNRSGTKFQGSVRQAVQITVIPIQCMQSKMLSNFLTCFSFQNKLSGISLNSQFHGAYATPNDYTIELNGEFYGNGQGHAPFYAFPMYPPLPSPNNPMVDALLSDFTINSLAYQLQKYVSRGFISFKVGPETPKVGALLKTTCSDDEYDDTSVEFLSYRNLMNSEEIVSLFVLQLDEESEDDFDGTEAIASEVDSDVAASMNVSTRHIRKRQANNNDEKIESIEEFETESTGGLADLGICIGDIMPAIREAHPNKNLTIQVHTAQAPSVIFASKNGGTATIDLLADAEIYLDDETREKVGTIQVRTVIECTIRSSGNRVAGTAQLKVLKLKDPGGTLGLSQDTFDNLASLAKGFISKMANDALKDGFSVDLPTSTLPISILRPHLRIVDHAILLSADLFIKPSLLDLDSAIDSNAICRTYN</sequence>
<dbReference type="InterPro" id="IPR032942">
    <property type="entry name" value="BPI/LBP/Plunc"/>
</dbReference>
<protein>
    <submittedName>
        <fullName evidence="8">BPI1 domain-containing protein</fullName>
    </submittedName>
</protein>
<proteinExistence type="inferred from homology"/>
<feature type="compositionally biased region" description="Polar residues" evidence="3">
    <location>
        <begin position="315"/>
        <end position="328"/>
    </location>
</feature>
<dbReference type="Gene3D" id="3.15.10.10">
    <property type="entry name" value="Bactericidal permeability-increasing protein, domain 1"/>
    <property type="match status" value="1"/>
</dbReference>
<feature type="domain" description="Lipid-binding serum glycoprotein N-terminal" evidence="4">
    <location>
        <begin position="59"/>
        <end position="281"/>
    </location>
</feature>
<name>A0A0M3JSW9_ANISI</name>
<dbReference type="SUPFAM" id="SSF55394">
    <property type="entry name" value="Bactericidal permeability-increasing protein, BPI"/>
    <property type="match status" value="2"/>
</dbReference>
<dbReference type="PANTHER" id="PTHR10504:SF144">
    <property type="entry name" value="BPI1 DOMAIN-CONTAINING PROTEIN"/>
    <property type="match status" value="1"/>
</dbReference>
<dbReference type="SMART" id="SM00329">
    <property type="entry name" value="BPI2"/>
    <property type="match status" value="1"/>
</dbReference>
<dbReference type="WBParaSite" id="ASIM_0001109601-mRNA-1">
    <property type="protein sequence ID" value="ASIM_0001109601-mRNA-1"/>
    <property type="gene ID" value="ASIM_0001109601"/>
</dbReference>
<evidence type="ECO:0000259" key="5">
    <source>
        <dbReference type="SMART" id="SM00329"/>
    </source>
</evidence>
<keyword evidence="2" id="KW-1015">Disulfide bond</keyword>
<keyword evidence="7" id="KW-1185">Reference proteome</keyword>
<dbReference type="GO" id="GO:0008289">
    <property type="term" value="F:lipid binding"/>
    <property type="evidence" value="ECO:0007669"/>
    <property type="project" value="InterPro"/>
</dbReference>